<dbReference type="AlphaFoldDB" id="A0A8C1B3S5"/>
<organism evidence="3 4">
    <name type="scientific">Cyprinus carpio carpio</name>
    <dbReference type="NCBI Taxonomy" id="630221"/>
    <lineage>
        <taxon>Eukaryota</taxon>
        <taxon>Metazoa</taxon>
        <taxon>Chordata</taxon>
        <taxon>Craniata</taxon>
        <taxon>Vertebrata</taxon>
        <taxon>Euteleostomi</taxon>
        <taxon>Actinopterygii</taxon>
        <taxon>Neopterygii</taxon>
        <taxon>Teleostei</taxon>
        <taxon>Ostariophysi</taxon>
        <taxon>Cypriniformes</taxon>
        <taxon>Cyprinidae</taxon>
        <taxon>Cyprininae</taxon>
        <taxon>Cyprinus</taxon>
    </lineage>
</organism>
<dbReference type="GO" id="GO:0006355">
    <property type="term" value="P:regulation of DNA-templated transcription"/>
    <property type="evidence" value="ECO:0007669"/>
    <property type="project" value="TreeGrafter"/>
</dbReference>
<dbReference type="GO" id="GO:0005667">
    <property type="term" value="C:transcription regulator complex"/>
    <property type="evidence" value="ECO:0007669"/>
    <property type="project" value="TreeGrafter"/>
</dbReference>
<dbReference type="Pfam" id="PF16794">
    <property type="entry name" value="fn3_4"/>
    <property type="match status" value="1"/>
</dbReference>
<dbReference type="Ensembl" id="ENSCCRT00000029928.2">
    <property type="protein sequence ID" value="ENSCCRP00000027559.2"/>
    <property type="gene ID" value="ENSCCRG00000014933.2"/>
</dbReference>
<accession>A0A8C1B3S5</accession>
<evidence type="ECO:0000313" key="3">
    <source>
        <dbReference type="Ensembl" id="ENSCCRP00000027559.2"/>
    </source>
</evidence>
<dbReference type="GeneTree" id="ENSGT00940000173497"/>
<evidence type="ECO:0000259" key="2">
    <source>
        <dbReference type="Pfam" id="PF16794"/>
    </source>
</evidence>
<reference evidence="3" key="1">
    <citation type="submission" date="2025-08" db="UniProtKB">
        <authorList>
            <consortium name="Ensembl"/>
        </authorList>
    </citation>
    <scope>IDENTIFICATION</scope>
</reference>
<dbReference type="Proteomes" id="UP001108240">
    <property type="component" value="Unplaced"/>
</dbReference>
<dbReference type="InterPro" id="IPR056565">
    <property type="entry name" value="Fn3_ATF7IP"/>
</dbReference>
<dbReference type="InterPro" id="IPR026085">
    <property type="entry name" value="ATF7-int"/>
</dbReference>
<keyword evidence="4" id="KW-1185">Reference proteome</keyword>
<sequence>MCLCIKSTGLSSMARFEPAVCIVATTESWLLFNLKRSMKRSRYEDDSATLHLAQESGQKANKLPRHEIEKIISDKVVTAVEQSDYKMKNLMERIGEVNGEPRYDARIKNLEAHVRKIKRRGDAVFAYIRKFRSLGISQSQSPPPVSPSPVQPQRCISPAEPITNISRSSVNGGCFSDNASVSSADNDCEMTTLRRTKKRFCQSLQSKNQVVDLTEDRAARLNEESLVTQPLDQKSESSRQEQSNPSSTPPIAIKEEKQSVTEDDSVSSSVQLEEEDWQSKLHPFPDTPFPKELPVVAASYNLPQKPVVKLARIGSAQELGIAWNVNQKDPHVAEMDCYYIYVSHEHKNGTFSGWKCLGEIKAMTLPMACKVSDCKGDKRLCFIVVGKDIFGRYGPYSDIHTVASGQI</sequence>
<proteinExistence type="predicted"/>
<protein>
    <recommendedName>
        <fullName evidence="2">Activating transcription factor 7-interacting protein Fn3 domain-containing protein</fullName>
    </recommendedName>
</protein>
<reference evidence="3" key="2">
    <citation type="submission" date="2025-09" db="UniProtKB">
        <authorList>
            <consortium name="Ensembl"/>
        </authorList>
    </citation>
    <scope>IDENTIFICATION</scope>
</reference>
<dbReference type="OMA" id="RRDCRIN"/>
<feature type="domain" description="Activating transcription factor 7-interacting protein Fn3" evidence="2">
    <location>
        <begin position="301"/>
        <end position="401"/>
    </location>
</feature>
<dbReference type="PANTHER" id="PTHR23210:SF26">
    <property type="entry name" value="ACTIVATING TRANSCRIPTION FACTOR 7-INTERACTING PROTEIN 1"/>
    <property type="match status" value="1"/>
</dbReference>
<feature type="region of interest" description="Disordered" evidence="1">
    <location>
        <begin position="221"/>
        <end position="284"/>
    </location>
</feature>
<dbReference type="PANTHER" id="PTHR23210">
    <property type="entry name" value="ACTIVATING TRANSCRIPTION FACTOR 7 INTERACTING PROTEIN"/>
    <property type="match status" value="1"/>
</dbReference>
<dbReference type="GO" id="GO:0005634">
    <property type="term" value="C:nucleus"/>
    <property type="evidence" value="ECO:0007669"/>
    <property type="project" value="TreeGrafter"/>
</dbReference>
<dbReference type="GO" id="GO:0003712">
    <property type="term" value="F:transcription coregulator activity"/>
    <property type="evidence" value="ECO:0007669"/>
    <property type="project" value="TreeGrafter"/>
</dbReference>
<name>A0A8C1B3S5_CYPCA</name>
<evidence type="ECO:0000313" key="4">
    <source>
        <dbReference type="Proteomes" id="UP001108240"/>
    </source>
</evidence>
<evidence type="ECO:0000256" key="1">
    <source>
        <dbReference type="SAM" id="MobiDB-lite"/>
    </source>
</evidence>